<feature type="compositionally biased region" description="Basic and acidic residues" evidence="1">
    <location>
        <begin position="15"/>
        <end position="25"/>
    </location>
</feature>
<reference evidence="2 3" key="1">
    <citation type="submission" date="2016-06" db="EMBL/GenBank/DDBJ databases">
        <title>Living apart together: crosstalk between the core and supernumerary genomes in a fungal plant pathogen.</title>
        <authorList>
            <person name="Vanheule A."/>
            <person name="Audenaert K."/>
            <person name="Warris S."/>
            <person name="Van De Geest H."/>
            <person name="Schijlen E."/>
            <person name="Hofte M."/>
            <person name="De Saeger S."/>
            <person name="Haesaert G."/>
            <person name="Waalwijk C."/>
            <person name="Van Der Lee T."/>
        </authorList>
    </citation>
    <scope>NUCLEOTIDE SEQUENCE [LARGE SCALE GENOMIC DNA]</scope>
    <source>
        <strain evidence="2 3">2516</strain>
    </source>
</reference>
<sequence>MDLLSGVGGCCASTDKVESAARRDSSISLEDGAYKRHTPEPVKSPLSFDLGIFEEPRENRHEPTLPAPSPTSSSSVVAPMDVYLRCDESHESRMMRLGGTVLQDKHTEPGDVSPAETSSWEFIRGPAHIPNTPVLQPALSPKSTGIPSAELCRPRGCKNISSGSDMSDLALSVDSQPMSDDTEAYEEAIAEYKLASKRYRHASPRSSKRPRVYKDLPRLRGGKREAEDG</sequence>
<protein>
    <submittedName>
        <fullName evidence="2">Uncharacterized protein</fullName>
    </submittedName>
</protein>
<dbReference type="AlphaFoldDB" id="A0A1B8AIX0"/>
<feature type="compositionally biased region" description="Basic and acidic residues" evidence="1">
    <location>
        <begin position="54"/>
        <end position="63"/>
    </location>
</feature>
<evidence type="ECO:0000313" key="2">
    <source>
        <dbReference type="EMBL" id="OBS20489.1"/>
    </source>
</evidence>
<gene>
    <name evidence="2" type="ORF">FPOA_06857</name>
</gene>
<dbReference type="OMA" id="RCDESHE"/>
<comment type="caution">
    <text evidence="2">The sequence shown here is derived from an EMBL/GenBank/DDBJ whole genome shotgun (WGS) entry which is preliminary data.</text>
</comment>
<dbReference type="EMBL" id="LYXU01000003">
    <property type="protein sequence ID" value="OBS20489.1"/>
    <property type="molecule type" value="Genomic_DNA"/>
</dbReference>
<feature type="region of interest" description="Disordered" evidence="1">
    <location>
        <begin position="196"/>
        <end position="229"/>
    </location>
</feature>
<feature type="compositionally biased region" description="Basic residues" evidence="1">
    <location>
        <begin position="196"/>
        <end position="211"/>
    </location>
</feature>
<feature type="compositionally biased region" description="Basic and acidic residues" evidence="1">
    <location>
        <begin position="212"/>
        <end position="229"/>
    </location>
</feature>
<organism evidence="2 3">
    <name type="scientific">Fusarium poae</name>
    <dbReference type="NCBI Taxonomy" id="36050"/>
    <lineage>
        <taxon>Eukaryota</taxon>
        <taxon>Fungi</taxon>
        <taxon>Dikarya</taxon>
        <taxon>Ascomycota</taxon>
        <taxon>Pezizomycotina</taxon>
        <taxon>Sordariomycetes</taxon>
        <taxon>Hypocreomycetidae</taxon>
        <taxon>Hypocreales</taxon>
        <taxon>Nectriaceae</taxon>
        <taxon>Fusarium</taxon>
    </lineage>
</organism>
<name>A0A1B8AIX0_FUSPO</name>
<keyword evidence="3" id="KW-1185">Reference proteome</keyword>
<accession>A0A1B8AIX0</accession>
<evidence type="ECO:0000313" key="3">
    <source>
        <dbReference type="Proteomes" id="UP000091967"/>
    </source>
</evidence>
<proteinExistence type="predicted"/>
<dbReference type="Proteomes" id="UP000091967">
    <property type="component" value="Unassembled WGS sequence"/>
</dbReference>
<evidence type="ECO:0000256" key="1">
    <source>
        <dbReference type="SAM" id="MobiDB-lite"/>
    </source>
</evidence>
<feature type="region of interest" description="Disordered" evidence="1">
    <location>
        <begin position="14"/>
        <end position="75"/>
    </location>
</feature>